<accession>A0A7W8DF69</accession>
<protein>
    <recommendedName>
        <fullName evidence="4">DUF3108 domain-containing protein</fullName>
    </recommendedName>
</protein>
<organism evidence="2 3">
    <name type="scientific">Rehaibacterium terrae</name>
    <dbReference type="NCBI Taxonomy" id="1341696"/>
    <lineage>
        <taxon>Bacteria</taxon>
        <taxon>Pseudomonadati</taxon>
        <taxon>Pseudomonadota</taxon>
        <taxon>Gammaproteobacteria</taxon>
        <taxon>Lysobacterales</taxon>
        <taxon>Lysobacteraceae</taxon>
        <taxon>Rehaibacterium</taxon>
    </lineage>
</organism>
<comment type="caution">
    <text evidence="2">The sequence shown here is derived from an EMBL/GenBank/DDBJ whole genome shotgun (WGS) entry which is preliminary data.</text>
</comment>
<evidence type="ECO:0008006" key="4">
    <source>
        <dbReference type="Google" id="ProtNLM"/>
    </source>
</evidence>
<dbReference type="AlphaFoldDB" id="A0A7W8DF69"/>
<dbReference type="RefSeq" id="WP_183948815.1">
    <property type="nucleotide sequence ID" value="NZ_JACHHX010000015.1"/>
</dbReference>
<reference evidence="2 3" key="1">
    <citation type="submission" date="2020-08" db="EMBL/GenBank/DDBJ databases">
        <title>Genomic Encyclopedia of Type Strains, Phase IV (KMG-IV): sequencing the most valuable type-strain genomes for metagenomic binning, comparative biology and taxonomic classification.</title>
        <authorList>
            <person name="Goeker M."/>
        </authorList>
    </citation>
    <scope>NUCLEOTIDE SEQUENCE [LARGE SCALE GENOMIC DNA]</scope>
    <source>
        <strain evidence="2 3">DSM 25897</strain>
    </source>
</reference>
<proteinExistence type="predicted"/>
<dbReference type="Proteomes" id="UP000519004">
    <property type="component" value="Unassembled WGS sequence"/>
</dbReference>
<feature type="chain" id="PRO_5031557551" description="DUF3108 domain-containing protein" evidence="1">
    <location>
        <begin position="17"/>
        <end position="251"/>
    </location>
</feature>
<evidence type="ECO:0000313" key="3">
    <source>
        <dbReference type="Proteomes" id="UP000519004"/>
    </source>
</evidence>
<sequence>MRLALPLLLLATPAWAGWQTYSGKAHAPEDGRLLYVEQHLQRFDGDSLRERWVIYRCPDGLPFARKRIDYAPSPVAPAFVLEDGRDGYREGLRWQDDGVELFAYDPAGDGERRARLAAAAELVADAGFDEFIRREWDRLLAGETVTLRFAIPARGQALAFRVRHQGRVDIDARPAELFRLRLGGMLGWIAPHIDVAYTRDGRRLRRYEGLSNLRDGQGRQWMARIDFPDTPTAVTQAEVERARREPLRTCG</sequence>
<name>A0A7W8DF69_9GAMM</name>
<evidence type="ECO:0000313" key="2">
    <source>
        <dbReference type="EMBL" id="MBB5016141.1"/>
    </source>
</evidence>
<feature type="signal peptide" evidence="1">
    <location>
        <begin position="1"/>
        <end position="16"/>
    </location>
</feature>
<gene>
    <name evidence="2" type="ORF">HNQ58_002052</name>
</gene>
<evidence type="ECO:0000256" key="1">
    <source>
        <dbReference type="SAM" id="SignalP"/>
    </source>
</evidence>
<keyword evidence="1" id="KW-0732">Signal</keyword>
<keyword evidence="3" id="KW-1185">Reference proteome</keyword>
<dbReference type="EMBL" id="JACHHX010000015">
    <property type="protein sequence ID" value="MBB5016141.1"/>
    <property type="molecule type" value="Genomic_DNA"/>
</dbReference>